<keyword evidence="1" id="KW-0805">Transcription regulation</keyword>
<dbReference type="RefSeq" id="WP_141874128.1">
    <property type="nucleotide sequence ID" value="NZ_VFOX01000002.1"/>
</dbReference>
<dbReference type="PANTHER" id="PTHR43537:SF5">
    <property type="entry name" value="UXU OPERON TRANSCRIPTIONAL REGULATOR"/>
    <property type="match status" value="1"/>
</dbReference>
<dbReference type="OrthoDB" id="9816161at2"/>
<dbReference type="InterPro" id="IPR036388">
    <property type="entry name" value="WH-like_DNA-bd_sf"/>
</dbReference>
<protein>
    <submittedName>
        <fullName evidence="5">DNA-binding GntR family transcriptional regulator</fullName>
    </submittedName>
</protein>
<gene>
    <name evidence="5" type="ORF">FB560_3677</name>
</gene>
<evidence type="ECO:0000313" key="5">
    <source>
        <dbReference type="EMBL" id="TQL82194.1"/>
    </source>
</evidence>
<dbReference type="SMART" id="SM00345">
    <property type="entry name" value="HTH_GNTR"/>
    <property type="match status" value="1"/>
</dbReference>
<evidence type="ECO:0000256" key="1">
    <source>
        <dbReference type="ARBA" id="ARBA00023015"/>
    </source>
</evidence>
<keyword evidence="6" id="KW-1185">Reference proteome</keyword>
<keyword evidence="3" id="KW-0804">Transcription</keyword>
<name>A0A543BBG5_9MICO</name>
<dbReference type="InterPro" id="IPR036390">
    <property type="entry name" value="WH_DNA-bd_sf"/>
</dbReference>
<dbReference type="SUPFAM" id="SSF46785">
    <property type="entry name" value="Winged helix' DNA-binding domain"/>
    <property type="match status" value="1"/>
</dbReference>
<dbReference type="GO" id="GO:0003700">
    <property type="term" value="F:DNA-binding transcription factor activity"/>
    <property type="evidence" value="ECO:0007669"/>
    <property type="project" value="InterPro"/>
</dbReference>
<evidence type="ECO:0000259" key="4">
    <source>
        <dbReference type="PROSITE" id="PS50949"/>
    </source>
</evidence>
<evidence type="ECO:0000256" key="2">
    <source>
        <dbReference type="ARBA" id="ARBA00023125"/>
    </source>
</evidence>
<dbReference type="PANTHER" id="PTHR43537">
    <property type="entry name" value="TRANSCRIPTIONAL REGULATOR, GNTR FAMILY"/>
    <property type="match status" value="1"/>
</dbReference>
<organism evidence="5 6">
    <name type="scientific">Microbacterium saperdae</name>
    <dbReference type="NCBI Taxonomy" id="69368"/>
    <lineage>
        <taxon>Bacteria</taxon>
        <taxon>Bacillati</taxon>
        <taxon>Actinomycetota</taxon>
        <taxon>Actinomycetes</taxon>
        <taxon>Micrococcales</taxon>
        <taxon>Microbacteriaceae</taxon>
        <taxon>Microbacterium</taxon>
    </lineage>
</organism>
<dbReference type="EMBL" id="VFOX01000002">
    <property type="protein sequence ID" value="TQL82194.1"/>
    <property type="molecule type" value="Genomic_DNA"/>
</dbReference>
<dbReference type="AlphaFoldDB" id="A0A543BBG5"/>
<evidence type="ECO:0000256" key="3">
    <source>
        <dbReference type="ARBA" id="ARBA00023163"/>
    </source>
</evidence>
<accession>A0A543BBG5</accession>
<sequence length="234" mass="25033">MTDAAQIDSLQSTRLLSGGEASAPLVSSRADAVVDTLAAAIEAGDLRPGDPLSVSALTERLGVSAATVRAGLGVLDGMHLIEHRMNRASVVITPTPAWFIAVASECSGLSVSAADLGIAHATDAQLAEFVERSAYVRALWETDEHDQIVGAEGLWELIDLLATFSRNHYLRELHAAKRTALVFGIHALSKPRNPAMLRSVVDALVLAVRSRDRIEATDIVRDLYMFVIDGVVEL</sequence>
<dbReference type="PROSITE" id="PS50949">
    <property type="entry name" value="HTH_GNTR"/>
    <property type="match status" value="1"/>
</dbReference>
<comment type="caution">
    <text evidence="5">The sequence shown here is derived from an EMBL/GenBank/DDBJ whole genome shotgun (WGS) entry which is preliminary data.</text>
</comment>
<dbReference type="Gene3D" id="1.10.10.10">
    <property type="entry name" value="Winged helix-like DNA-binding domain superfamily/Winged helix DNA-binding domain"/>
    <property type="match status" value="1"/>
</dbReference>
<proteinExistence type="predicted"/>
<dbReference type="InterPro" id="IPR000524">
    <property type="entry name" value="Tscrpt_reg_HTH_GntR"/>
</dbReference>
<evidence type="ECO:0000313" key="6">
    <source>
        <dbReference type="Proteomes" id="UP000317209"/>
    </source>
</evidence>
<keyword evidence="2 5" id="KW-0238">DNA-binding</keyword>
<dbReference type="GO" id="GO:0003677">
    <property type="term" value="F:DNA binding"/>
    <property type="evidence" value="ECO:0007669"/>
    <property type="project" value="UniProtKB-KW"/>
</dbReference>
<reference evidence="5 6" key="1">
    <citation type="submission" date="2019-06" db="EMBL/GenBank/DDBJ databases">
        <title>Sequencing the genomes of 1000 actinobacteria strains.</title>
        <authorList>
            <person name="Klenk H.-P."/>
        </authorList>
    </citation>
    <scope>NUCLEOTIDE SEQUENCE [LARGE SCALE GENOMIC DNA]</scope>
    <source>
        <strain evidence="5 6">DSM 20169</strain>
    </source>
</reference>
<feature type="domain" description="HTH gntR-type" evidence="4">
    <location>
        <begin position="27"/>
        <end position="94"/>
    </location>
</feature>
<dbReference type="Pfam" id="PF00392">
    <property type="entry name" value="GntR"/>
    <property type="match status" value="1"/>
</dbReference>
<dbReference type="Proteomes" id="UP000317209">
    <property type="component" value="Unassembled WGS sequence"/>
</dbReference>